<gene>
    <name evidence="1" type="ORF">BofuT4_uP048400.1</name>
</gene>
<name>G2XZD5_BOTF4</name>
<dbReference type="HOGENOM" id="CLU_3086951_0_0_1"/>
<proteinExistence type="predicted"/>
<accession>G2XZD5</accession>
<evidence type="ECO:0000313" key="1">
    <source>
        <dbReference type="EMBL" id="CCD45822.1"/>
    </source>
</evidence>
<dbReference type="Proteomes" id="UP000008177">
    <property type="component" value="Unplaced contigs"/>
</dbReference>
<dbReference type="InParanoid" id="G2XZD5"/>
<dbReference type="AlphaFoldDB" id="G2XZD5"/>
<reference evidence="2" key="1">
    <citation type="journal article" date="2011" name="PLoS Genet.">
        <title>Genomic analysis of the necrotrophic fungal pathogens Sclerotinia sclerotiorum and Botrytis cinerea.</title>
        <authorList>
            <person name="Amselem J."/>
            <person name="Cuomo C.A."/>
            <person name="van Kan J.A."/>
            <person name="Viaud M."/>
            <person name="Benito E.P."/>
            <person name="Couloux A."/>
            <person name="Coutinho P.M."/>
            <person name="de Vries R.P."/>
            <person name="Dyer P.S."/>
            <person name="Fillinger S."/>
            <person name="Fournier E."/>
            <person name="Gout L."/>
            <person name="Hahn M."/>
            <person name="Kohn L."/>
            <person name="Lapalu N."/>
            <person name="Plummer K.M."/>
            <person name="Pradier J.M."/>
            <person name="Quevillon E."/>
            <person name="Sharon A."/>
            <person name="Simon A."/>
            <person name="ten Have A."/>
            <person name="Tudzynski B."/>
            <person name="Tudzynski P."/>
            <person name="Wincker P."/>
            <person name="Andrew M."/>
            <person name="Anthouard V."/>
            <person name="Beever R.E."/>
            <person name="Beffa R."/>
            <person name="Benoit I."/>
            <person name="Bouzid O."/>
            <person name="Brault B."/>
            <person name="Chen Z."/>
            <person name="Choquer M."/>
            <person name="Collemare J."/>
            <person name="Cotton P."/>
            <person name="Danchin E.G."/>
            <person name="Da Silva C."/>
            <person name="Gautier A."/>
            <person name="Giraud C."/>
            <person name="Giraud T."/>
            <person name="Gonzalez C."/>
            <person name="Grossetete S."/>
            <person name="Guldener U."/>
            <person name="Henrissat B."/>
            <person name="Howlett B.J."/>
            <person name="Kodira C."/>
            <person name="Kretschmer M."/>
            <person name="Lappartient A."/>
            <person name="Leroch M."/>
            <person name="Levis C."/>
            <person name="Mauceli E."/>
            <person name="Neuveglise C."/>
            <person name="Oeser B."/>
            <person name="Pearson M."/>
            <person name="Poulain J."/>
            <person name="Poussereau N."/>
            <person name="Quesneville H."/>
            <person name="Rascle C."/>
            <person name="Schumacher J."/>
            <person name="Segurens B."/>
            <person name="Sexton A."/>
            <person name="Silva E."/>
            <person name="Sirven C."/>
            <person name="Soanes D.M."/>
            <person name="Talbot N.J."/>
            <person name="Templeton M."/>
            <person name="Yandava C."/>
            <person name="Yarden O."/>
            <person name="Zeng Q."/>
            <person name="Rollins J.A."/>
            <person name="Lebrun M.H."/>
            <person name="Dickman M."/>
        </authorList>
    </citation>
    <scope>NUCLEOTIDE SEQUENCE [LARGE SCALE GENOMIC DNA]</scope>
    <source>
        <strain evidence="2">T4</strain>
    </source>
</reference>
<dbReference type="EMBL" id="FQ790278">
    <property type="protein sequence ID" value="CCD45822.1"/>
    <property type="molecule type" value="Genomic_DNA"/>
</dbReference>
<organism evidence="1 2">
    <name type="scientific">Botryotinia fuckeliana (strain T4)</name>
    <name type="common">Noble rot fungus</name>
    <name type="synonym">Botrytis cinerea</name>
    <dbReference type="NCBI Taxonomy" id="999810"/>
    <lineage>
        <taxon>Eukaryota</taxon>
        <taxon>Fungi</taxon>
        <taxon>Dikarya</taxon>
        <taxon>Ascomycota</taxon>
        <taxon>Pezizomycotina</taxon>
        <taxon>Leotiomycetes</taxon>
        <taxon>Helotiales</taxon>
        <taxon>Sclerotiniaceae</taxon>
        <taxon>Botrytis</taxon>
    </lineage>
</organism>
<sequence>MYITLSFYIISARGNVASIHPSIHPSIRPSLTAANLYRHPIKNTSSSLVRFL</sequence>
<protein>
    <submittedName>
        <fullName evidence="1">Uncharacterized protein</fullName>
    </submittedName>
</protein>
<evidence type="ECO:0000313" key="2">
    <source>
        <dbReference type="Proteomes" id="UP000008177"/>
    </source>
</evidence>